<reference evidence="1 2" key="1">
    <citation type="submission" date="2017-06" db="EMBL/GenBank/DDBJ databases">
        <title>Genome sequencing of cyanobaciteial culture collection at National Institute for Environmental Studies (NIES).</title>
        <authorList>
            <person name="Hirose Y."/>
            <person name="Shimura Y."/>
            <person name="Fujisawa T."/>
            <person name="Nakamura Y."/>
            <person name="Kawachi M."/>
        </authorList>
    </citation>
    <scope>NUCLEOTIDE SEQUENCE [LARGE SCALE GENOMIC DNA]</scope>
    <source>
        <strain evidence="1 2">NIES-37</strain>
    </source>
</reference>
<dbReference type="AlphaFoldDB" id="A0A1Z4N8X4"/>
<dbReference type="RefSeq" id="WP_096582222.1">
    <property type="nucleotide sequence ID" value="NZ_CAWNJS010000001.1"/>
</dbReference>
<accession>A0A1Z4N8X4</accession>
<dbReference type="Proteomes" id="UP000218785">
    <property type="component" value="Chromosome"/>
</dbReference>
<dbReference type="KEGG" id="ttq:NIES37_61920"/>
<evidence type="ECO:0000313" key="2">
    <source>
        <dbReference type="Proteomes" id="UP000218785"/>
    </source>
</evidence>
<proteinExistence type="predicted"/>
<evidence type="ECO:0000313" key="1">
    <source>
        <dbReference type="EMBL" id="BAZ02181.1"/>
    </source>
</evidence>
<gene>
    <name evidence="1" type="ORF">NIES37_61920</name>
</gene>
<protein>
    <submittedName>
        <fullName evidence="1">Uncharacterized protein</fullName>
    </submittedName>
</protein>
<keyword evidence="2" id="KW-1185">Reference proteome</keyword>
<sequence length="231" mass="27290">MQAKDIKKQLRLLIDEASLIDPGLAKRLEEINRWVKDVKPGSLTSKKFVLFFLQQIIKDALIWLDIQSSASLEERQQYYERMTPTEYYWYSYLFPKWLNQADPKFSIWKQKLMAGEYHQADINVLRLIASDIIHREGTFWQCYIADFSMATDIIVSNREKQPLCIQITSLSDEFSQEKSDNWENTLLLWSIDRGLFLSYNPHITDFVNQVVNISLYNSDRLPTGIYLKFNL</sequence>
<name>A0A1Z4N8X4_9CYAN</name>
<dbReference type="EMBL" id="AP018248">
    <property type="protein sequence ID" value="BAZ02181.1"/>
    <property type="molecule type" value="Genomic_DNA"/>
</dbReference>
<organism evidence="1 2">
    <name type="scientific">Tolypothrix tenuis PCC 7101</name>
    <dbReference type="NCBI Taxonomy" id="231146"/>
    <lineage>
        <taxon>Bacteria</taxon>
        <taxon>Bacillati</taxon>
        <taxon>Cyanobacteriota</taxon>
        <taxon>Cyanophyceae</taxon>
        <taxon>Nostocales</taxon>
        <taxon>Tolypothrichaceae</taxon>
        <taxon>Tolypothrix</taxon>
    </lineage>
</organism>